<dbReference type="VEuPathDB" id="FungiDB:AeMF1_011120"/>
<comment type="caution">
    <text evidence="1">The sequence shown here is derived from an EMBL/GenBank/DDBJ whole genome shotgun (WGS) entry which is preliminary data.</text>
</comment>
<reference evidence="1 2" key="1">
    <citation type="submission" date="2019-07" db="EMBL/GenBank/DDBJ databases">
        <title>Genomics analysis of Aphanomyces spp. identifies a new class of oomycete effector associated with host adaptation.</title>
        <authorList>
            <person name="Gaulin E."/>
        </authorList>
    </citation>
    <scope>NUCLEOTIDE SEQUENCE [LARGE SCALE GENOMIC DNA]</scope>
    <source>
        <strain evidence="1 2">ATCC 201684</strain>
    </source>
</reference>
<gene>
    <name evidence="1" type="ORF">Ae201684_005898</name>
</gene>
<dbReference type="Proteomes" id="UP000481153">
    <property type="component" value="Unassembled WGS sequence"/>
</dbReference>
<proteinExistence type="predicted"/>
<evidence type="ECO:0000313" key="2">
    <source>
        <dbReference type="Proteomes" id="UP000481153"/>
    </source>
</evidence>
<dbReference type="EMBL" id="VJMJ01000079">
    <property type="protein sequence ID" value="KAF0737901.1"/>
    <property type="molecule type" value="Genomic_DNA"/>
</dbReference>
<protein>
    <submittedName>
        <fullName evidence="1">Uncharacterized protein</fullName>
    </submittedName>
</protein>
<sequence length="386" mass="44265">MAVADTRPIIDKQLATRLKRRAYNLQKQLQYKAQHKAEVEALKITVHSLESHLSQLTKAPQSKHLLPWHQVAQSMLDAVDDASKENASLRQMNNRVRALVLGLSKMTASVRPMQSPDQTFPIHTVRLGVELVSRREGYKWLSQALYHNTDAFLNTYGLPPCPTLGEVVSDTVVDSTNFDNMKFASVFRVDVAVPMECLIQPMRDHIIRAIVGDDCINILDKKAPQMSIYNMDPELEKDEGNMRYIRRVVHTPDAPDDIVSDRANLYREYHEPNRVVLVAQNIPLDEVFTMTGALCKNMAWVVLNRLGESMTSLRIIRHNTHCFTRDGTNISFDDEIRLMGVECDEGTDEFKLKQLQHTDRYEFWLRNVQAWRGAIERTVRDAIIQV</sequence>
<organism evidence="1 2">
    <name type="scientific">Aphanomyces euteiches</name>
    <dbReference type="NCBI Taxonomy" id="100861"/>
    <lineage>
        <taxon>Eukaryota</taxon>
        <taxon>Sar</taxon>
        <taxon>Stramenopiles</taxon>
        <taxon>Oomycota</taxon>
        <taxon>Saprolegniomycetes</taxon>
        <taxon>Saprolegniales</taxon>
        <taxon>Verrucalvaceae</taxon>
        <taxon>Aphanomyces</taxon>
    </lineage>
</organism>
<evidence type="ECO:0000313" key="1">
    <source>
        <dbReference type="EMBL" id="KAF0737901.1"/>
    </source>
</evidence>
<dbReference type="AlphaFoldDB" id="A0A6G0XCJ1"/>
<accession>A0A6G0XCJ1</accession>
<keyword evidence="2" id="KW-1185">Reference proteome</keyword>
<name>A0A6G0XCJ1_9STRA</name>